<reference evidence="3 4" key="1">
    <citation type="journal article" date="2016" name="Nat. Commun.">
        <title>Thousands of microbial genomes shed light on interconnected biogeochemical processes in an aquifer system.</title>
        <authorList>
            <person name="Anantharaman K."/>
            <person name="Brown C.T."/>
            <person name="Hug L.A."/>
            <person name="Sharon I."/>
            <person name="Castelle C.J."/>
            <person name="Probst A.J."/>
            <person name="Thomas B.C."/>
            <person name="Singh A."/>
            <person name="Wilkins M.J."/>
            <person name="Karaoz U."/>
            <person name="Brodie E.L."/>
            <person name="Williams K.H."/>
            <person name="Hubbard S.S."/>
            <person name="Banfield J.F."/>
        </authorList>
    </citation>
    <scope>NUCLEOTIDE SEQUENCE [LARGE SCALE GENOMIC DNA]</scope>
</reference>
<evidence type="ECO:0000313" key="4">
    <source>
        <dbReference type="Proteomes" id="UP000178936"/>
    </source>
</evidence>
<dbReference type="EMBL" id="MHTB01000030">
    <property type="protein sequence ID" value="OHA54966.1"/>
    <property type="molecule type" value="Genomic_DNA"/>
</dbReference>
<dbReference type="GO" id="GO:0016758">
    <property type="term" value="F:hexosyltransferase activity"/>
    <property type="evidence" value="ECO:0007669"/>
    <property type="project" value="TreeGrafter"/>
</dbReference>
<proteinExistence type="predicted"/>
<dbReference type="PANTHER" id="PTHR34136">
    <property type="match status" value="1"/>
</dbReference>
<protein>
    <recommendedName>
        <fullName evidence="5">Glycosyltransferase</fullName>
    </recommendedName>
</protein>
<keyword evidence="1" id="KW-0328">Glycosyltransferase</keyword>
<evidence type="ECO:0008006" key="5">
    <source>
        <dbReference type="Google" id="ProtNLM"/>
    </source>
</evidence>
<comment type="caution">
    <text evidence="3">The sequence shown here is derived from an EMBL/GenBank/DDBJ whole genome shotgun (WGS) entry which is preliminary data.</text>
</comment>
<gene>
    <name evidence="3" type="ORF">A2226_00025</name>
</gene>
<dbReference type="Pfam" id="PF03808">
    <property type="entry name" value="Glyco_tran_WecG"/>
    <property type="match status" value="1"/>
</dbReference>
<evidence type="ECO:0000313" key="3">
    <source>
        <dbReference type="EMBL" id="OHA54966.1"/>
    </source>
</evidence>
<name>A0A1G2Q307_9BACT</name>
<evidence type="ECO:0000256" key="2">
    <source>
        <dbReference type="ARBA" id="ARBA00022679"/>
    </source>
</evidence>
<dbReference type="InterPro" id="IPR004629">
    <property type="entry name" value="WecG_TagA_CpsF"/>
</dbReference>
<dbReference type="Proteomes" id="UP000178936">
    <property type="component" value="Unassembled WGS sequence"/>
</dbReference>
<evidence type="ECO:0000256" key="1">
    <source>
        <dbReference type="ARBA" id="ARBA00022676"/>
    </source>
</evidence>
<dbReference type="NCBIfam" id="TIGR00696">
    <property type="entry name" value="wecG_tagA_cpsF"/>
    <property type="match status" value="1"/>
</dbReference>
<organism evidence="3 4">
    <name type="scientific">Candidatus Veblenbacteria bacterium RIFOXYA2_FULL_43_9</name>
    <dbReference type="NCBI Taxonomy" id="1802425"/>
    <lineage>
        <taxon>Bacteria</taxon>
        <taxon>Candidatus Vebleniibacteriota</taxon>
    </lineage>
</organism>
<dbReference type="PANTHER" id="PTHR34136:SF1">
    <property type="entry name" value="UDP-N-ACETYL-D-MANNOSAMINURONIC ACID TRANSFERASE"/>
    <property type="match status" value="1"/>
</dbReference>
<keyword evidence="2" id="KW-0808">Transferase</keyword>
<dbReference type="AlphaFoldDB" id="A0A1G2Q307"/>
<accession>A0A1G2Q307</accession>
<dbReference type="CDD" id="cd06533">
    <property type="entry name" value="Glyco_transf_WecG_TagA"/>
    <property type="match status" value="1"/>
</dbReference>
<sequence>MLKLFGINIADLSLVETLARLNELRLSGGQHLVVTANPEILLEARRHPEYRQVVAGASLVLADGVGVILASYLMGQPIIKGRVTGVDLVEAIVKDSGKQRYSVFLAGSTEDILNKTTQYFSSKYSNINIVGRYSGLKIKKYETGVSDGETNDLIKKINEVKPDVLLLAFGHPKQELWLVDHLKELSVKIGMGVGGTFDYLSGSTPRAPRWLRIIGLEWLFRLINEPLRFSRIVDATIVFPAYVLLGIIKKLFHMEQ</sequence>